<protein>
    <submittedName>
        <fullName evidence="2">Protein LURP-one-related 3</fullName>
    </submittedName>
</protein>
<organism evidence="2 3">
    <name type="scientific">Carex littledalei</name>
    <dbReference type="NCBI Taxonomy" id="544730"/>
    <lineage>
        <taxon>Eukaryota</taxon>
        <taxon>Viridiplantae</taxon>
        <taxon>Streptophyta</taxon>
        <taxon>Embryophyta</taxon>
        <taxon>Tracheophyta</taxon>
        <taxon>Spermatophyta</taxon>
        <taxon>Magnoliopsida</taxon>
        <taxon>Liliopsida</taxon>
        <taxon>Poales</taxon>
        <taxon>Cyperaceae</taxon>
        <taxon>Cyperoideae</taxon>
        <taxon>Cariceae</taxon>
        <taxon>Carex</taxon>
        <taxon>Carex subgen. Euthyceras</taxon>
    </lineage>
</organism>
<dbReference type="Gene3D" id="2.40.160.200">
    <property type="entry name" value="LURP1-related"/>
    <property type="match status" value="1"/>
</dbReference>
<comment type="caution">
    <text evidence="2">The sequence shown here is derived from an EMBL/GenBank/DDBJ whole genome shotgun (WGS) entry which is preliminary data.</text>
</comment>
<evidence type="ECO:0000256" key="1">
    <source>
        <dbReference type="ARBA" id="ARBA00005437"/>
    </source>
</evidence>
<reference evidence="2" key="1">
    <citation type="submission" date="2020-01" db="EMBL/GenBank/DDBJ databases">
        <title>Genome sequence of Kobresia littledalei, the first chromosome-level genome in the family Cyperaceae.</title>
        <authorList>
            <person name="Qu G."/>
        </authorList>
    </citation>
    <scope>NUCLEOTIDE SEQUENCE</scope>
    <source>
        <strain evidence="2">C.B.Clarke</strain>
        <tissue evidence="2">Leaf</tissue>
    </source>
</reference>
<dbReference type="InterPro" id="IPR007612">
    <property type="entry name" value="LOR"/>
</dbReference>
<dbReference type="Proteomes" id="UP000623129">
    <property type="component" value="Unassembled WGS sequence"/>
</dbReference>
<gene>
    <name evidence="2" type="ORF">FCM35_KLT10855</name>
</gene>
<dbReference type="InterPro" id="IPR025659">
    <property type="entry name" value="Tubby-like_C"/>
</dbReference>
<dbReference type="PANTHER" id="PTHR31087:SF161">
    <property type="entry name" value="TUBBY C 2 FAMILY PROTEIN"/>
    <property type="match status" value="1"/>
</dbReference>
<name>A0A833QSL8_9POAL</name>
<dbReference type="PANTHER" id="PTHR31087">
    <property type="match status" value="1"/>
</dbReference>
<accession>A0A833QSL8</accession>
<evidence type="ECO:0000313" key="2">
    <source>
        <dbReference type="EMBL" id="KAF3324698.1"/>
    </source>
</evidence>
<dbReference type="EMBL" id="SWLB01000021">
    <property type="protein sequence ID" value="KAF3324698.1"/>
    <property type="molecule type" value="Genomic_DNA"/>
</dbReference>
<sequence>MEISSYNILTNKGELLPNLCSSSPVRLTVWCKSLLFHGDGYTVFNDSDGHIVFRVDNYAHGRWNNNEMVLMGPRGHVHLTIRHCKKILSFTESWEIYKGDRDNHSSRLLKEPFLRVTKDLCNSTCTASMASAIAGNERSGFRLSWSRCDEWSKIHRLASDEQLVAEINRKFSNSKKILLGEDVLTITVQPGMDQAIVMALFMITKFMR</sequence>
<dbReference type="AlphaFoldDB" id="A0A833QSL8"/>
<comment type="similarity">
    <text evidence="1">Belongs to the LOR family.</text>
</comment>
<proteinExistence type="inferred from homology"/>
<dbReference type="InterPro" id="IPR038595">
    <property type="entry name" value="LOR_sf"/>
</dbReference>
<dbReference type="SUPFAM" id="SSF54518">
    <property type="entry name" value="Tubby C-terminal domain-like"/>
    <property type="match status" value="1"/>
</dbReference>
<keyword evidence="3" id="KW-1185">Reference proteome</keyword>
<dbReference type="Pfam" id="PF04525">
    <property type="entry name" value="LOR"/>
    <property type="match status" value="1"/>
</dbReference>
<evidence type="ECO:0000313" key="3">
    <source>
        <dbReference type="Proteomes" id="UP000623129"/>
    </source>
</evidence>
<dbReference type="OrthoDB" id="652749at2759"/>